<evidence type="ECO:0000313" key="2">
    <source>
        <dbReference type="Proteomes" id="UP000027222"/>
    </source>
</evidence>
<dbReference type="Proteomes" id="UP000027222">
    <property type="component" value="Unassembled WGS sequence"/>
</dbReference>
<accession>A0A067T7W3</accession>
<protein>
    <submittedName>
        <fullName evidence="1">Uncharacterized protein</fullName>
    </submittedName>
</protein>
<organism evidence="1 2">
    <name type="scientific">Galerina marginata (strain CBS 339.88)</name>
    <dbReference type="NCBI Taxonomy" id="685588"/>
    <lineage>
        <taxon>Eukaryota</taxon>
        <taxon>Fungi</taxon>
        <taxon>Dikarya</taxon>
        <taxon>Basidiomycota</taxon>
        <taxon>Agaricomycotina</taxon>
        <taxon>Agaricomycetes</taxon>
        <taxon>Agaricomycetidae</taxon>
        <taxon>Agaricales</taxon>
        <taxon>Agaricineae</taxon>
        <taxon>Strophariaceae</taxon>
        <taxon>Galerina</taxon>
    </lineage>
</organism>
<reference evidence="2" key="1">
    <citation type="journal article" date="2014" name="Proc. Natl. Acad. Sci. U.S.A.">
        <title>Extensive sampling of basidiomycete genomes demonstrates inadequacy of the white-rot/brown-rot paradigm for wood decay fungi.</title>
        <authorList>
            <person name="Riley R."/>
            <person name="Salamov A.A."/>
            <person name="Brown D.W."/>
            <person name="Nagy L.G."/>
            <person name="Floudas D."/>
            <person name="Held B.W."/>
            <person name="Levasseur A."/>
            <person name="Lombard V."/>
            <person name="Morin E."/>
            <person name="Otillar R."/>
            <person name="Lindquist E.A."/>
            <person name="Sun H."/>
            <person name="LaButti K.M."/>
            <person name="Schmutz J."/>
            <person name="Jabbour D."/>
            <person name="Luo H."/>
            <person name="Baker S.E."/>
            <person name="Pisabarro A.G."/>
            <person name="Walton J.D."/>
            <person name="Blanchette R.A."/>
            <person name="Henrissat B."/>
            <person name="Martin F."/>
            <person name="Cullen D."/>
            <person name="Hibbett D.S."/>
            <person name="Grigoriev I.V."/>
        </authorList>
    </citation>
    <scope>NUCLEOTIDE SEQUENCE [LARGE SCALE GENOMIC DNA]</scope>
    <source>
        <strain evidence="2">CBS 339.88</strain>
    </source>
</reference>
<keyword evidence="2" id="KW-1185">Reference proteome</keyword>
<proteinExistence type="predicted"/>
<dbReference type="AlphaFoldDB" id="A0A067T7W3"/>
<dbReference type="HOGENOM" id="CLU_2638233_0_0_1"/>
<dbReference type="EMBL" id="KL142373">
    <property type="protein sequence ID" value="KDR79300.1"/>
    <property type="molecule type" value="Genomic_DNA"/>
</dbReference>
<name>A0A067T7W3_GALM3</name>
<dbReference type="Gene3D" id="1.20.58.2240">
    <property type="match status" value="1"/>
</dbReference>
<evidence type="ECO:0000313" key="1">
    <source>
        <dbReference type="EMBL" id="KDR79300.1"/>
    </source>
</evidence>
<sequence length="77" mass="8461">MRSSIISLEPDNSLPPLSKHYHATLLALALQMRHIIDTLNTSGDKVISILLVQLSRTCAGCMSSCPRITTELWGLAR</sequence>
<gene>
    <name evidence="1" type="ORF">GALMADRAFT_1232498</name>
</gene>
<dbReference type="OrthoDB" id="203824at2759"/>